<evidence type="ECO:0000313" key="2">
    <source>
        <dbReference type="Proteomes" id="UP000492821"/>
    </source>
</evidence>
<protein>
    <submittedName>
        <fullName evidence="3">Transthyretin-like family protein</fullName>
    </submittedName>
</protein>
<evidence type="ECO:0000256" key="1">
    <source>
        <dbReference type="SAM" id="SignalP"/>
    </source>
</evidence>
<keyword evidence="1" id="KW-0732">Signal</keyword>
<dbReference type="AlphaFoldDB" id="A0A7E4VIL7"/>
<organism evidence="2 3">
    <name type="scientific">Panagrellus redivivus</name>
    <name type="common">Microworm</name>
    <dbReference type="NCBI Taxonomy" id="6233"/>
    <lineage>
        <taxon>Eukaryota</taxon>
        <taxon>Metazoa</taxon>
        <taxon>Ecdysozoa</taxon>
        <taxon>Nematoda</taxon>
        <taxon>Chromadorea</taxon>
        <taxon>Rhabditida</taxon>
        <taxon>Tylenchina</taxon>
        <taxon>Panagrolaimomorpha</taxon>
        <taxon>Panagrolaimoidea</taxon>
        <taxon>Panagrolaimidae</taxon>
        <taxon>Panagrellus</taxon>
    </lineage>
</organism>
<feature type="signal peptide" evidence="1">
    <location>
        <begin position="1"/>
        <end position="19"/>
    </location>
</feature>
<dbReference type="WBParaSite" id="Pan_g20939.t1">
    <property type="protein sequence ID" value="Pan_g20939.t1"/>
    <property type="gene ID" value="Pan_g20939"/>
</dbReference>
<name>A0A7E4VIL7_PANRE</name>
<accession>A0A7E4VIL7</accession>
<proteinExistence type="predicted"/>
<sequence length="127" mass="14486">MWHQTMFLVLTLIFGTASGTNHLMFSRMQASIVCNEIGVDAKVEILAAGNNEADHDHLAVVWVKRGAFDGVIMRKDHPIFFLRVHYQCGNCPARRDLPFVYDNDQHWEWISAVNNPVNLGWIDMGKC</sequence>
<feature type="chain" id="PRO_5028933496" evidence="1">
    <location>
        <begin position="20"/>
        <end position="127"/>
    </location>
</feature>
<dbReference type="Proteomes" id="UP000492821">
    <property type="component" value="Unassembled WGS sequence"/>
</dbReference>
<reference evidence="3" key="2">
    <citation type="submission" date="2020-10" db="UniProtKB">
        <authorList>
            <consortium name="WormBaseParasite"/>
        </authorList>
    </citation>
    <scope>IDENTIFICATION</scope>
</reference>
<keyword evidence="2" id="KW-1185">Reference proteome</keyword>
<reference evidence="2" key="1">
    <citation type="journal article" date="2013" name="Genetics">
        <title>The draft genome and transcriptome of Panagrellus redivivus are shaped by the harsh demands of a free-living lifestyle.</title>
        <authorList>
            <person name="Srinivasan J."/>
            <person name="Dillman A.R."/>
            <person name="Macchietto M.G."/>
            <person name="Heikkinen L."/>
            <person name="Lakso M."/>
            <person name="Fracchia K.M."/>
            <person name="Antoshechkin I."/>
            <person name="Mortazavi A."/>
            <person name="Wong G."/>
            <person name="Sternberg P.W."/>
        </authorList>
    </citation>
    <scope>NUCLEOTIDE SEQUENCE [LARGE SCALE GENOMIC DNA]</scope>
    <source>
        <strain evidence="2">MT8872</strain>
    </source>
</reference>
<evidence type="ECO:0000313" key="3">
    <source>
        <dbReference type="WBParaSite" id="Pan_g20939.t1"/>
    </source>
</evidence>